<dbReference type="PANTHER" id="PTHR47005:SF5">
    <property type="entry name" value="HEAVY METAL TRANSPORT_DETOXIFICATION SUPERFAMILY PROTEIN"/>
    <property type="match status" value="1"/>
</dbReference>
<name>A0A9Q0VG88_9ROSI</name>
<gene>
    <name evidence="2" type="ORF">OIU74_030089</name>
</gene>
<dbReference type="GO" id="GO:0046872">
    <property type="term" value="F:metal ion binding"/>
    <property type="evidence" value="ECO:0007669"/>
    <property type="project" value="InterPro"/>
</dbReference>
<accession>A0A9Q0VG88</accession>
<dbReference type="AlphaFoldDB" id="A0A9Q0VG88"/>
<dbReference type="PANTHER" id="PTHR47005">
    <property type="entry name" value="HEAVY METAL TRANSPORT/DETOXIFICATION SUPERFAMILY PROTEIN"/>
    <property type="match status" value="1"/>
</dbReference>
<dbReference type="SUPFAM" id="SSF55008">
    <property type="entry name" value="HMA, heavy metal-associated domain"/>
    <property type="match status" value="1"/>
</dbReference>
<keyword evidence="3" id="KW-1185">Reference proteome</keyword>
<evidence type="ECO:0000313" key="2">
    <source>
        <dbReference type="EMBL" id="KAJ6747756.1"/>
    </source>
</evidence>
<feature type="region of interest" description="Disordered" evidence="1">
    <location>
        <begin position="81"/>
        <end position="126"/>
    </location>
</feature>
<reference evidence="2" key="1">
    <citation type="submission" date="2022-11" db="EMBL/GenBank/DDBJ databases">
        <authorList>
            <person name="Hyden B.L."/>
            <person name="Feng K."/>
            <person name="Yates T."/>
            <person name="Jawdy S."/>
            <person name="Smart L.B."/>
            <person name="Muchero W."/>
        </authorList>
    </citation>
    <scope>NUCLEOTIDE SEQUENCE</scope>
    <source>
        <tissue evidence="2">Shoot tip</tissue>
    </source>
</reference>
<sequence length="199" mass="22130">MVETQVTTMVIKVVDLGCEKCHKKIKKILCKIPQIQSQIYVEKENTVTITVVCCSPEKIKRKILRKGCGFIECVVIKPPPQPTPDSSKTSKPDSSKTSKPDPSSKTSKPDPSSKKTPPPPPPPPIKHEVNVTIRNTCCNECNEGSCGPWCHCHSMSQPPCWVPYSRPPCVPWEDSFCSCRRRGYVVCICEDHSSSCTIM</sequence>
<dbReference type="InterPro" id="IPR036163">
    <property type="entry name" value="HMA_dom_sf"/>
</dbReference>
<reference evidence="2" key="2">
    <citation type="journal article" date="2023" name="Int. J. Mol. Sci.">
        <title>De Novo Assembly and Annotation of 11 Diverse Shrub Willow (Salix) Genomes Reveals Novel Gene Organization in Sex-Linked Regions.</title>
        <authorList>
            <person name="Hyden B."/>
            <person name="Feng K."/>
            <person name="Yates T.B."/>
            <person name="Jawdy S."/>
            <person name="Cereghino C."/>
            <person name="Smart L.B."/>
            <person name="Muchero W."/>
        </authorList>
    </citation>
    <scope>NUCLEOTIDE SEQUENCE</scope>
    <source>
        <tissue evidence="2">Shoot tip</tissue>
    </source>
</reference>
<dbReference type="Gene3D" id="3.30.70.100">
    <property type="match status" value="1"/>
</dbReference>
<dbReference type="EMBL" id="JAPFFM010000009">
    <property type="protein sequence ID" value="KAJ6747756.1"/>
    <property type="molecule type" value="Genomic_DNA"/>
</dbReference>
<organism evidence="2 3">
    <name type="scientific">Salix koriyanagi</name>
    <dbReference type="NCBI Taxonomy" id="2511006"/>
    <lineage>
        <taxon>Eukaryota</taxon>
        <taxon>Viridiplantae</taxon>
        <taxon>Streptophyta</taxon>
        <taxon>Embryophyta</taxon>
        <taxon>Tracheophyta</taxon>
        <taxon>Spermatophyta</taxon>
        <taxon>Magnoliopsida</taxon>
        <taxon>eudicotyledons</taxon>
        <taxon>Gunneridae</taxon>
        <taxon>Pentapetalae</taxon>
        <taxon>rosids</taxon>
        <taxon>fabids</taxon>
        <taxon>Malpighiales</taxon>
        <taxon>Salicaceae</taxon>
        <taxon>Saliceae</taxon>
        <taxon>Salix</taxon>
    </lineage>
</organism>
<evidence type="ECO:0000313" key="3">
    <source>
        <dbReference type="Proteomes" id="UP001151752"/>
    </source>
</evidence>
<proteinExistence type="predicted"/>
<comment type="caution">
    <text evidence="2">The sequence shown here is derived from an EMBL/GenBank/DDBJ whole genome shotgun (WGS) entry which is preliminary data.</text>
</comment>
<protein>
    <submittedName>
        <fullName evidence="2">HEAVY METAL TRANSPORT/DETOXIFICATION SUPERFAMILY PROTEIN</fullName>
    </submittedName>
</protein>
<feature type="compositionally biased region" description="Basic and acidic residues" evidence="1">
    <location>
        <begin position="88"/>
        <end position="99"/>
    </location>
</feature>
<evidence type="ECO:0000256" key="1">
    <source>
        <dbReference type="SAM" id="MobiDB-lite"/>
    </source>
</evidence>
<dbReference type="Proteomes" id="UP001151752">
    <property type="component" value="Chromosome 6"/>
</dbReference>